<keyword evidence="3" id="KW-1185">Reference proteome</keyword>
<gene>
    <name evidence="2" type="ORF">L2K70_12440</name>
</gene>
<organism evidence="2 3">
    <name type="scientific">Nocardioides potassii</name>
    <dbReference type="NCBI Taxonomy" id="2911371"/>
    <lineage>
        <taxon>Bacteria</taxon>
        <taxon>Bacillati</taxon>
        <taxon>Actinomycetota</taxon>
        <taxon>Actinomycetes</taxon>
        <taxon>Propionibacteriales</taxon>
        <taxon>Nocardioidaceae</taxon>
        <taxon>Nocardioides</taxon>
    </lineage>
</organism>
<dbReference type="CDD" id="cd12108">
    <property type="entry name" value="Hr-like"/>
    <property type="match status" value="1"/>
</dbReference>
<evidence type="ECO:0000313" key="2">
    <source>
        <dbReference type="EMBL" id="MCF6378414.1"/>
    </source>
</evidence>
<proteinExistence type="predicted"/>
<reference evidence="2 3" key="1">
    <citation type="submission" date="2022-01" db="EMBL/GenBank/DDBJ databases">
        <title>Nocardioides sp. nov., an actinomycete isolated from mining soil.</title>
        <authorList>
            <person name="Liu L."/>
        </authorList>
    </citation>
    <scope>NUCLEOTIDE SEQUENCE [LARGE SCALE GENOMIC DNA]</scope>
    <source>
        <strain evidence="2 3">KLBMP 9356</strain>
    </source>
</reference>
<accession>A0ABS9HD53</accession>
<evidence type="ECO:0000259" key="1">
    <source>
        <dbReference type="Pfam" id="PF01814"/>
    </source>
</evidence>
<protein>
    <submittedName>
        <fullName evidence="2">Hemerythrin domain-containing protein</fullName>
    </submittedName>
</protein>
<dbReference type="Gene3D" id="1.20.120.520">
    <property type="entry name" value="nmb1532 protein domain like"/>
    <property type="match status" value="1"/>
</dbReference>
<sequence length="236" mass="26445">MTTTTTQLLLPGQAAAHPGPVDMNIMYVMHRGFRRDLDLFTAAARATPVEDRGTWRRLAERWGVFAAILHNHHEGEDTALWPFLMERADEDDRATLEAMEAEHAEIDPILTACAAGLEHLAGHADADAQRALVVRLTAARERLGAHLAHEESDAIALIQRVMTQEEWEEVDQAFKEHLTPRLLLQIVPWGLSGLPDEATQWLYSQPGGAVYRLVGALTRRGFARRERLAFRHVPDA</sequence>
<dbReference type="Proteomes" id="UP001201161">
    <property type="component" value="Unassembled WGS sequence"/>
</dbReference>
<dbReference type="RefSeq" id="WP_236402379.1">
    <property type="nucleotide sequence ID" value="NZ_JAKJHZ010000007.1"/>
</dbReference>
<feature type="domain" description="Hemerythrin-like" evidence="1">
    <location>
        <begin position="25"/>
        <end position="156"/>
    </location>
</feature>
<name>A0ABS9HD53_9ACTN</name>
<dbReference type="Pfam" id="PF01814">
    <property type="entry name" value="Hemerythrin"/>
    <property type="match status" value="1"/>
</dbReference>
<comment type="caution">
    <text evidence="2">The sequence shown here is derived from an EMBL/GenBank/DDBJ whole genome shotgun (WGS) entry which is preliminary data.</text>
</comment>
<evidence type="ECO:0000313" key="3">
    <source>
        <dbReference type="Proteomes" id="UP001201161"/>
    </source>
</evidence>
<dbReference type="InterPro" id="IPR012312">
    <property type="entry name" value="Hemerythrin-like"/>
</dbReference>
<dbReference type="EMBL" id="JAKJHZ010000007">
    <property type="protein sequence ID" value="MCF6378414.1"/>
    <property type="molecule type" value="Genomic_DNA"/>
</dbReference>